<dbReference type="GO" id="GO:0005743">
    <property type="term" value="C:mitochondrial inner membrane"/>
    <property type="evidence" value="ECO:0007669"/>
    <property type="project" value="UniProtKB-SubCell"/>
</dbReference>
<feature type="domain" description="UBR-type" evidence="22">
    <location>
        <begin position="100"/>
        <end position="171"/>
    </location>
</feature>
<evidence type="ECO:0000256" key="7">
    <source>
        <dbReference type="ARBA" id="ARBA00022679"/>
    </source>
</evidence>
<dbReference type="OrthoDB" id="26387at2759"/>
<evidence type="ECO:0000256" key="17">
    <source>
        <dbReference type="ARBA" id="ARBA00023136"/>
    </source>
</evidence>
<dbReference type="GO" id="GO:0071596">
    <property type="term" value="P:ubiquitin-dependent protein catabolic process via the N-end rule pathway"/>
    <property type="evidence" value="ECO:0007669"/>
    <property type="project" value="UniProtKB-UniRule"/>
</dbReference>
<keyword evidence="5" id="KW-0813">Transport</keyword>
<keyword evidence="11 20" id="KW-0833">Ubl conjugation pathway</keyword>
<evidence type="ECO:0000256" key="10">
    <source>
        <dbReference type="ARBA" id="ARBA00022771"/>
    </source>
</evidence>
<keyword evidence="14" id="KW-0249">Electron transport</keyword>
<keyword evidence="10 20" id="KW-0863">Zinc-finger</keyword>
<comment type="pathway">
    <text evidence="3 20">Protein modification; protein ubiquitination.</text>
</comment>
<keyword evidence="15" id="KW-1133">Transmembrane helix</keyword>
<dbReference type="Pfam" id="PF18995">
    <property type="entry name" value="PRT6_C"/>
    <property type="match status" value="1"/>
</dbReference>
<evidence type="ECO:0000256" key="5">
    <source>
        <dbReference type="ARBA" id="ARBA00022448"/>
    </source>
</evidence>
<dbReference type="PANTHER" id="PTHR21497">
    <property type="entry name" value="UBIQUITIN LIGASE E3 ALPHA-RELATED"/>
    <property type="match status" value="1"/>
</dbReference>
<keyword evidence="13 20" id="KW-0862">Zinc</keyword>
<reference evidence="24" key="1">
    <citation type="submission" date="2016-04" db="EMBL/GenBank/DDBJ databases">
        <title>Comparative genomics of biotechnologically important yeasts.</title>
        <authorList>
            <consortium name="DOE Joint Genome Institute"/>
            <person name="Riley R."/>
            <person name="Haridas S."/>
            <person name="Wolfe K.H."/>
            <person name="Lopes M.R."/>
            <person name="Hittinger C.T."/>
            <person name="Goker M."/>
            <person name="Salamov A."/>
            <person name="Wisecaver J."/>
            <person name="Long T.M."/>
            <person name="Aerts A.L."/>
            <person name="Barry K."/>
            <person name="Choi C."/>
            <person name="Clum A."/>
            <person name="Coughlan A.Y."/>
            <person name="Deshpande S."/>
            <person name="Douglass A.P."/>
            <person name="Hanson S.J."/>
            <person name="Klenk H.-P."/>
            <person name="Labutti K."/>
            <person name="Lapidus A."/>
            <person name="Lindquist E."/>
            <person name="Lipzen A."/>
            <person name="Meier-Kolthoff J.P."/>
            <person name="Ohm R.A."/>
            <person name="Otillar R.P."/>
            <person name="Pangilinan J."/>
            <person name="Peng Y."/>
            <person name="Rokas A."/>
            <person name="Rosa C.A."/>
            <person name="Scheuner C."/>
            <person name="Sibirny A.A."/>
            <person name="Slot J.C."/>
            <person name="Stielow J.B."/>
            <person name="Sun H."/>
            <person name="Kurtzman C.P."/>
            <person name="Blackwell M."/>
            <person name="Grigoriev I.V."/>
            <person name="Jeffries T.W."/>
        </authorList>
    </citation>
    <scope>NUCLEOTIDE SEQUENCE [LARGE SCALE GENOMIC DNA]</scope>
    <source>
        <strain evidence="24">NRRL YB-2248</strain>
    </source>
</reference>
<evidence type="ECO:0000256" key="15">
    <source>
        <dbReference type="ARBA" id="ARBA00022989"/>
    </source>
</evidence>
<dbReference type="Pfam" id="PF22960">
    <property type="entry name" value="WHD_UBR1"/>
    <property type="match status" value="1"/>
</dbReference>
<gene>
    <name evidence="23" type="ORF">CANARDRAFT_8004</name>
</gene>
<dbReference type="InterPro" id="IPR036656">
    <property type="entry name" value="QCR9_sf"/>
</dbReference>
<evidence type="ECO:0000256" key="9">
    <source>
        <dbReference type="ARBA" id="ARBA00022723"/>
    </source>
</evidence>
<protein>
    <recommendedName>
        <fullName evidence="20">E3 ubiquitin-protein ligase</fullName>
        <ecNumber evidence="20">2.3.2.27</ecNumber>
    </recommendedName>
</protein>
<evidence type="ECO:0000256" key="1">
    <source>
        <dbReference type="ARBA" id="ARBA00000900"/>
    </source>
</evidence>
<keyword evidence="7 20" id="KW-0808">Transferase</keyword>
<evidence type="ECO:0000256" key="20">
    <source>
        <dbReference type="RuleBase" id="RU366018"/>
    </source>
</evidence>
<evidence type="ECO:0000256" key="16">
    <source>
        <dbReference type="ARBA" id="ARBA00023128"/>
    </source>
</evidence>
<keyword evidence="16" id="KW-0496">Mitochondrion</keyword>
<evidence type="ECO:0000313" key="24">
    <source>
        <dbReference type="Proteomes" id="UP000094801"/>
    </source>
</evidence>
<keyword evidence="9 20" id="KW-0479">Metal-binding</keyword>
<dbReference type="Proteomes" id="UP000094801">
    <property type="component" value="Unassembled WGS sequence"/>
</dbReference>
<sequence>MMIPSDQDLAQRLRQTLVQLPKQFDYATTPDLITTLNRSLYFLVTSEGKYYDFFFPGVRKTRDFPSQWSDVPIHDNTGNISKGRFYLHQKKSKNKSHVGRICSRKIKIGKPVYSCKDCALDPTCCLCDDCFNKEEHLEHNVSMHASSGSAICDCGDATSWHKELNCLACIQSENDEAPDLPTVMNDNIRIIVRVLLDYVLDVQSATPYTVPFTHQYNKSSPYSLMMKKFSDLSNLPIQKYGIEDSNSDAYCLVLWNDELHSWESAQRCIGAAINKTGEDKQCFDLATQINAVGRATLSTSKDVSSLLDAFTNVQAEDLVATINSSRDLARDEICEEIFTWFKRCIDHPNNKVSDCFRNAISEALFETYVSEREVVDQEQLIYNGKQETMGLLSLDFKIPILNGTSLRDPVSLRALRAKGIELFQPSNTGGVFSISSRLQYLFYLEIRLWKRLRISLRDMLIPLLTTNYHSRKELFVHIVEVLPVLEYIQAKVDREWQLSLLDHVRLQTYYDPNIGTDMLESGKLIGVFRSLVNVFHFNADSNSKYNPMQGIRSETSRLISAESATLNGVESLMGYIKPGSEAIVKPEYLLHLMMIFGLFQESSTIKRKTGAHVETENSSYKIYFMRAHQAYQISKYIGKIVSGINVKSKPVENSIAILASFLDSSSRAFNNEKNIVEHDVADTSSSFLHPLHSLLTEICSNYKFFEIGMLSPKVLSVKLVENTVDLDENEESSPDMLAIADDVLQSVVLSSQIRSRFWIRNGYQPLNEESTNRALFNLMGELHLNQLSILAEPSYKRSLLNIFDRFGFLDCIVGTLSFDETIYEERIYSILNDCIDFFYHVLTYREPFDSNLTYEDKEYMKIKHSICAVLCVEPTKYSALKKMVDESPYFDKALAEVSNYQAPSGINDYGQYVLRPEIYSEMDFLNLYYNFYSADDIENSLLANIAKIKKKKEEEICLQPKIYQLNDTDRSKISGIGDCLRIPLFVKFIYKVLRHAIESSNEQCLPHLLHLIHAIVLDANLDDKGIDNFSDIPICNLLLTLIQKEDTSKQIIKTASVLLEALLLKDDNILQALIDGFGIDHINEFKKSPHGKNLETKKERTKRLALKRQQKIMQKMHKQQSAFIEKNKEYFDDKPEVDSPTGKDVNMESTPEVETRTCILCRNDEDGYNLFGIPVLISDSTVFWNIPSSEMGAPPFMIPGFPPTNTNSKKRKWQTREGEDQCLGSSCVRSKDVITSCAHGMHYRCFKGMIIEKSLTIGKFTCPLCESFCNGFVPSYTFPDFELDPSEDLKAATWQQIFQEREQDNLASLTNLVFDKKLLRMLSDPNKNTFKQFALELNELTKVNNSISSVCKSAGDDHIEATRNSLSLLLGSTIEQLEIASRYDGSSKLTAPYLQTLRSLIQYKALINYLPFETEKKFAEYKDSLYAAGGGFMSDNLLLFLQGNESIETIVRLNLTKAFIKVIFSSLYRFQNDSSSLMIDSILSEKPSLDENIKTTMISLTKRCAANLFKTFIDEVDPIFYKEDLVERMYWIAVNIFRNYYKQLKLMSAVLNISEFDFGSVDQLLLRIKDVRSLEYSVSSQLATSADRFSSTVNGLVLDYPSIVHLAPLPEKMSGFLKMDGFGLKKASDATHVCVFCGGCVCDPFNHIDRCEMNKSSICLFFSPSVNVLDLKEASGSFVTASMTLESPYLNKHGEPAGGLIGAGESGVLNLERYKNLNRMWMSQGLNNRIYKRFSGSTRRIRVATGQGMNNTTTLPFILPQTPGFDLANVIGLAGIPTNAVFGTEPMLTDEEEDDGEEDEEDRGDDDDDEDGITDWCFYSTVVHTFFKRNSIYVGTVLAGAFAFQGFFDVAVTQWYENRNKGKLWKDVKLQLAAAGGDDDEEEDDE</sequence>
<evidence type="ECO:0000256" key="11">
    <source>
        <dbReference type="ARBA" id="ARBA00022786"/>
    </source>
</evidence>
<evidence type="ECO:0000256" key="19">
    <source>
        <dbReference type="PROSITE-ProRule" id="PRU00508"/>
    </source>
</evidence>
<dbReference type="PROSITE" id="PS51157">
    <property type="entry name" value="ZF_UBR"/>
    <property type="match status" value="1"/>
</dbReference>
<dbReference type="GO" id="GO:0016567">
    <property type="term" value="P:protein ubiquitination"/>
    <property type="evidence" value="ECO:0007669"/>
    <property type="project" value="UniProtKB-UniRule"/>
</dbReference>
<dbReference type="STRING" id="983967.A0A1E4SZD0"/>
<keyword evidence="17" id="KW-0472">Membrane</keyword>
<keyword evidence="6" id="KW-0679">Respiratory chain</keyword>
<comment type="similarity">
    <text evidence="18 20">Belongs to the E3 ubiquitin-protein ligase UBR1-like family.</text>
</comment>
<evidence type="ECO:0000256" key="3">
    <source>
        <dbReference type="ARBA" id="ARBA00004906"/>
    </source>
</evidence>
<dbReference type="Pfam" id="PF02207">
    <property type="entry name" value="zf-UBR"/>
    <property type="match status" value="1"/>
</dbReference>
<dbReference type="GO" id="GO:0000151">
    <property type="term" value="C:ubiquitin ligase complex"/>
    <property type="evidence" value="ECO:0007669"/>
    <property type="project" value="TreeGrafter"/>
</dbReference>
<dbReference type="SUPFAM" id="SSF81514">
    <property type="entry name" value="Subunit X (non-heme 7 kDa protein) of cytochrome bc1 complex (Ubiquinol-cytochrome c reductase)"/>
    <property type="match status" value="1"/>
</dbReference>
<evidence type="ECO:0000313" key="23">
    <source>
        <dbReference type="EMBL" id="ODV84866.1"/>
    </source>
</evidence>
<dbReference type="CDD" id="cd19672">
    <property type="entry name" value="UBR-box_UBR1_like"/>
    <property type="match status" value="1"/>
</dbReference>
<dbReference type="GO" id="GO:0045275">
    <property type="term" value="C:respiratory chain complex III"/>
    <property type="evidence" value="ECO:0007669"/>
    <property type="project" value="InterPro"/>
</dbReference>
<evidence type="ECO:0000256" key="14">
    <source>
        <dbReference type="ARBA" id="ARBA00022982"/>
    </source>
</evidence>
<evidence type="ECO:0000256" key="12">
    <source>
        <dbReference type="ARBA" id="ARBA00022792"/>
    </source>
</evidence>
<evidence type="ECO:0000256" key="21">
    <source>
        <dbReference type="SAM" id="MobiDB-lite"/>
    </source>
</evidence>
<name>A0A1E4SZD0_9ASCO</name>
<organism evidence="23 24">
    <name type="scientific">[Candida] arabinofermentans NRRL YB-2248</name>
    <dbReference type="NCBI Taxonomy" id="983967"/>
    <lineage>
        <taxon>Eukaryota</taxon>
        <taxon>Fungi</taxon>
        <taxon>Dikarya</taxon>
        <taxon>Ascomycota</taxon>
        <taxon>Saccharomycotina</taxon>
        <taxon>Pichiomycetes</taxon>
        <taxon>Pichiales</taxon>
        <taxon>Pichiaceae</taxon>
        <taxon>Ogataea</taxon>
        <taxon>Ogataea/Candida clade</taxon>
    </lineage>
</organism>
<dbReference type="Pfam" id="PF05365">
    <property type="entry name" value="UCR_UQCRX_QCR9"/>
    <property type="match status" value="1"/>
</dbReference>
<comment type="function">
    <text evidence="20">Ubiquitin ligase protein which is a component of the N-end rule pathway. Recognizes and binds to proteins bearing specific N-terminal residues that are destabilizing according to the N-end rule, leading to their ubiquitination and subsequent degradation.</text>
</comment>
<dbReference type="InterPro" id="IPR003126">
    <property type="entry name" value="Znf_UBR"/>
</dbReference>
<evidence type="ECO:0000256" key="4">
    <source>
        <dbReference type="ARBA" id="ARBA00007856"/>
    </source>
</evidence>
<comment type="similarity">
    <text evidence="4">Belongs to the UQCR10/QCR9 family.</text>
</comment>
<evidence type="ECO:0000256" key="2">
    <source>
        <dbReference type="ARBA" id="ARBA00004434"/>
    </source>
</evidence>
<keyword evidence="12" id="KW-0999">Mitochondrion inner membrane</keyword>
<feature type="zinc finger region" description="UBR-type" evidence="19">
    <location>
        <begin position="100"/>
        <end position="171"/>
    </location>
</feature>
<dbReference type="GO" id="GO:0008270">
    <property type="term" value="F:zinc ion binding"/>
    <property type="evidence" value="ECO:0007669"/>
    <property type="project" value="UniProtKB-UniRule"/>
</dbReference>
<feature type="compositionally biased region" description="Acidic residues" evidence="21">
    <location>
        <begin position="1788"/>
        <end position="1811"/>
    </location>
</feature>
<dbReference type="GO" id="GO:0061630">
    <property type="term" value="F:ubiquitin protein ligase activity"/>
    <property type="evidence" value="ECO:0007669"/>
    <property type="project" value="UniProtKB-UniRule"/>
</dbReference>
<dbReference type="InterPro" id="IPR055194">
    <property type="entry name" value="UBR1-like_WH"/>
</dbReference>
<comment type="subcellular location">
    <subcellularLocation>
        <location evidence="2">Mitochondrion inner membrane</location>
        <topology evidence="2">Single-pass membrane protein</topology>
    </subcellularLocation>
</comment>
<dbReference type="InterPro" id="IPR008027">
    <property type="entry name" value="QCR9"/>
</dbReference>
<keyword evidence="8" id="KW-0812">Transmembrane</keyword>
<dbReference type="EC" id="2.3.2.27" evidence="20"/>
<keyword evidence="24" id="KW-1185">Reference proteome</keyword>
<accession>A0A1E4SZD0</accession>
<dbReference type="InterPro" id="IPR039164">
    <property type="entry name" value="UBR1-like"/>
</dbReference>
<evidence type="ECO:0000256" key="13">
    <source>
        <dbReference type="ARBA" id="ARBA00022833"/>
    </source>
</evidence>
<comment type="catalytic activity">
    <reaction evidence="1 20">
        <text>S-ubiquitinyl-[E2 ubiquitin-conjugating enzyme]-L-cysteine + [acceptor protein]-L-lysine = [E2 ubiquitin-conjugating enzyme]-L-cysteine + N(6)-ubiquitinyl-[acceptor protein]-L-lysine.</text>
        <dbReference type="EC" id="2.3.2.27"/>
    </reaction>
</comment>
<evidence type="ECO:0000259" key="22">
    <source>
        <dbReference type="PROSITE" id="PS51157"/>
    </source>
</evidence>
<dbReference type="Gene3D" id="2.10.110.30">
    <property type="match status" value="1"/>
</dbReference>
<dbReference type="GO" id="GO:0006122">
    <property type="term" value="P:mitochondrial electron transport, ubiquinol to cytochrome c"/>
    <property type="evidence" value="ECO:0007669"/>
    <property type="project" value="InterPro"/>
</dbReference>
<dbReference type="InterPro" id="IPR044046">
    <property type="entry name" value="E3_ligase_UBR-like_C"/>
</dbReference>
<dbReference type="EMBL" id="KV453854">
    <property type="protein sequence ID" value="ODV84866.1"/>
    <property type="molecule type" value="Genomic_DNA"/>
</dbReference>
<evidence type="ECO:0000256" key="6">
    <source>
        <dbReference type="ARBA" id="ARBA00022660"/>
    </source>
</evidence>
<dbReference type="Gene3D" id="1.20.5.260">
    <property type="entry name" value="Cytochrome b-c1 complex subunit 9"/>
    <property type="match status" value="1"/>
</dbReference>
<proteinExistence type="inferred from homology"/>
<dbReference type="PANTHER" id="PTHR21497:SF26">
    <property type="entry name" value="E3 UBIQUITIN-PROTEIN LIGASE UBR1"/>
    <property type="match status" value="1"/>
</dbReference>
<feature type="region of interest" description="Disordered" evidence="21">
    <location>
        <begin position="1782"/>
        <end position="1811"/>
    </location>
</feature>
<dbReference type="UniPathway" id="UPA00143"/>
<dbReference type="FunFam" id="1.20.5.260:FF:000001">
    <property type="entry name" value="Cytochrome b-c1 complex subunit 9"/>
    <property type="match status" value="1"/>
</dbReference>
<evidence type="ECO:0000256" key="8">
    <source>
        <dbReference type="ARBA" id="ARBA00022692"/>
    </source>
</evidence>
<evidence type="ECO:0000256" key="18">
    <source>
        <dbReference type="ARBA" id="ARBA00046341"/>
    </source>
</evidence>
<dbReference type="FunFam" id="2.10.110.30:FF:000002">
    <property type="entry name" value="Putative e3 ubiquitin-protein ligase ubr3"/>
    <property type="match status" value="1"/>
</dbReference>
<dbReference type="SMART" id="SM00396">
    <property type="entry name" value="ZnF_UBR1"/>
    <property type="match status" value="1"/>
</dbReference>